<accession>A0ABT5L314</accession>
<evidence type="ECO:0000259" key="2">
    <source>
        <dbReference type="Pfam" id="PF25885"/>
    </source>
</evidence>
<dbReference type="PANTHER" id="PTHR30367">
    <property type="entry name" value="P-HYDROXYBENZOIC ACID EFFLUX PUMP SUBUNIT AAEA-RELATED"/>
    <property type="match status" value="1"/>
</dbReference>
<feature type="coiled-coil region" evidence="1">
    <location>
        <begin position="84"/>
        <end position="201"/>
    </location>
</feature>
<dbReference type="Gene3D" id="2.40.30.170">
    <property type="match status" value="1"/>
</dbReference>
<protein>
    <submittedName>
        <fullName evidence="4">HlyD family secretion protein</fullName>
    </submittedName>
</protein>
<reference evidence="4 5" key="1">
    <citation type="submission" date="2022-10" db="EMBL/GenBank/DDBJ databases">
        <title>Alteromonas sp. chi3 Genome sequencing.</title>
        <authorList>
            <person name="Park S."/>
        </authorList>
    </citation>
    <scope>NUCLEOTIDE SEQUENCE [LARGE SCALE GENOMIC DNA]</scope>
    <source>
        <strain evidence="5">chi3</strain>
    </source>
</reference>
<name>A0ABT5L314_9ALTE</name>
<organism evidence="4 5">
    <name type="scientific">Alteromonas gilva</name>
    <dbReference type="NCBI Taxonomy" id="2987522"/>
    <lineage>
        <taxon>Bacteria</taxon>
        <taxon>Pseudomonadati</taxon>
        <taxon>Pseudomonadota</taxon>
        <taxon>Gammaproteobacteria</taxon>
        <taxon>Alteromonadales</taxon>
        <taxon>Alteromonadaceae</taxon>
        <taxon>Alteromonas/Salinimonas group</taxon>
        <taxon>Alteromonas</taxon>
    </lineage>
</organism>
<keyword evidence="1" id="KW-0175">Coiled coil</keyword>
<dbReference type="Pfam" id="PF25963">
    <property type="entry name" value="Beta-barrel_AAEA"/>
    <property type="match status" value="1"/>
</dbReference>
<keyword evidence="5" id="KW-1185">Reference proteome</keyword>
<evidence type="ECO:0000313" key="5">
    <source>
        <dbReference type="Proteomes" id="UP001218788"/>
    </source>
</evidence>
<dbReference type="Gene3D" id="2.40.50.100">
    <property type="match status" value="1"/>
</dbReference>
<dbReference type="InterPro" id="IPR058634">
    <property type="entry name" value="AaeA-lik-b-barrel"/>
</dbReference>
<evidence type="ECO:0000256" key="1">
    <source>
        <dbReference type="SAM" id="Coils"/>
    </source>
</evidence>
<sequence length="355" mass="39132">MTPDKKFNRWMRGSAIVFVLLMAYVLVADMTIPMTPHSMVQRPVIKVSPRVGGEVVEVAVHNNQVVAAGERLFRIDPSDYEIAVEQARLQLSEARQARDSLVAQLAQAEATIVSSRASLEEARREAKRLSSLRQQKLVSQQALEQAETEVEITAANLNAAKQQKRALEAELGAADEQNTRINMAKNNLRQAELNLARTDVRAAEPGIVSNLQLVEGVQARANEPLLSLVVTGKERIAADFREKSISHFAADVPAWIVFDALPGQLFEGHLASRDFGVVDGQVNADGLLSDPDDSDRWVRDAQRIRVYVALDNGQLPTALVAGSRATVMLHEPDDSVISWLGKAQMTVVSWLHYVY</sequence>
<dbReference type="InterPro" id="IPR050393">
    <property type="entry name" value="MFP_Efflux_Pump"/>
</dbReference>
<dbReference type="EMBL" id="JAQQXP010000001">
    <property type="protein sequence ID" value="MDC8830814.1"/>
    <property type="molecule type" value="Genomic_DNA"/>
</dbReference>
<dbReference type="InterPro" id="IPR058633">
    <property type="entry name" value="EmrA/FarA_HH"/>
</dbReference>
<dbReference type="SUPFAM" id="SSF111369">
    <property type="entry name" value="HlyD-like secretion proteins"/>
    <property type="match status" value="2"/>
</dbReference>
<proteinExistence type="predicted"/>
<evidence type="ECO:0000259" key="3">
    <source>
        <dbReference type="Pfam" id="PF25963"/>
    </source>
</evidence>
<dbReference type="RefSeq" id="WP_273639736.1">
    <property type="nucleotide sequence ID" value="NZ_JAQQXP010000001.1"/>
</dbReference>
<dbReference type="PANTHER" id="PTHR30367:SF6">
    <property type="entry name" value="SECRETION PROTEIN-RELATED"/>
    <property type="match status" value="1"/>
</dbReference>
<gene>
    <name evidence="4" type="ORF">OIK42_08575</name>
</gene>
<dbReference type="Proteomes" id="UP001218788">
    <property type="component" value="Unassembled WGS sequence"/>
</dbReference>
<evidence type="ECO:0000313" key="4">
    <source>
        <dbReference type="EMBL" id="MDC8830814.1"/>
    </source>
</evidence>
<feature type="domain" description="p-hydroxybenzoic acid efflux pump subunit AaeA-like beta-barrel" evidence="3">
    <location>
        <begin position="264"/>
        <end position="330"/>
    </location>
</feature>
<dbReference type="Pfam" id="PF25885">
    <property type="entry name" value="HH_EMRA"/>
    <property type="match status" value="1"/>
</dbReference>
<feature type="domain" description="Multidrug export protein EmrA/FarA alpha-helical hairpin" evidence="2">
    <location>
        <begin position="79"/>
        <end position="198"/>
    </location>
</feature>
<dbReference type="Gene3D" id="1.10.287.470">
    <property type="entry name" value="Helix hairpin bin"/>
    <property type="match status" value="2"/>
</dbReference>
<comment type="caution">
    <text evidence="4">The sequence shown here is derived from an EMBL/GenBank/DDBJ whole genome shotgun (WGS) entry which is preliminary data.</text>
</comment>